<dbReference type="HOGENOM" id="CLU_1668627_0_0_12"/>
<dbReference type="KEGG" id="tbe:Trebr_0079"/>
<sequence>MKENYIKQFEQFYRMFSDIVNGFSDDAWVSVGHKLTVPQKLSFHILQSTKFYMTDTSNFEECNGNTGLCHDYKIDNNFSIKKEEIIINIKKQYEKIKNWIENIDLNEKNEKFPWTGKDIESVVIFISRHSYYHLGELNCLLNENLLGEGDDFFAHNIW</sequence>
<reference evidence="2" key="1">
    <citation type="submission" date="2011-04" db="EMBL/GenBank/DDBJ databases">
        <title>The complete genome of Treponema brennaborense DSM 12168.</title>
        <authorList>
            <person name="Lucas S."/>
            <person name="Han J."/>
            <person name="Lapidus A."/>
            <person name="Bruce D."/>
            <person name="Goodwin L."/>
            <person name="Pitluck S."/>
            <person name="Peters L."/>
            <person name="Kyrpides N."/>
            <person name="Mavromatis K."/>
            <person name="Ivanova N."/>
            <person name="Mikhailova N."/>
            <person name="Pagani I."/>
            <person name="Teshima H."/>
            <person name="Detter J.C."/>
            <person name="Tapia R."/>
            <person name="Han C."/>
            <person name="Land M."/>
            <person name="Hauser L."/>
            <person name="Markowitz V."/>
            <person name="Cheng J.-F."/>
            <person name="Hugenholtz P."/>
            <person name="Woyke T."/>
            <person name="Wu D."/>
            <person name="Gronow S."/>
            <person name="Wellnitz S."/>
            <person name="Brambilla E."/>
            <person name="Klenk H.-P."/>
            <person name="Eisen J.A."/>
        </authorList>
    </citation>
    <scope>NUCLEOTIDE SEQUENCE [LARGE SCALE GENOMIC DNA]</scope>
    <source>
        <strain evidence="2">DSM 12168 / CIP 105900 / DD5/3</strain>
    </source>
</reference>
<dbReference type="EMBL" id="CP002696">
    <property type="protein sequence ID" value="AEE15535.1"/>
    <property type="molecule type" value="Genomic_DNA"/>
</dbReference>
<keyword evidence="2" id="KW-1185">Reference proteome</keyword>
<dbReference type="OrthoDB" id="9907295at2"/>
<dbReference type="AlphaFoldDB" id="F4LKS4"/>
<evidence type="ECO:0008006" key="3">
    <source>
        <dbReference type="Google" id="ProtNLM"/>
    </source>
</evidence>
<organism evidence="1 2">
    <name type="scientific">Treponema brennaborense (strain DSM 12168 / CIP 105900 / DD5/3)</name>
    <dbReference type="NCBI Taxonomy" id="906968"/>
    <lineage>
        <taxon>Bacteria</taxon>
        <taxon>Pseudomonadati</taxon>
        <taxon>Spirochaetota</taxon>
        <taxon>Spirochaetia</taxon>
        <taxon>Spirochaetales</taxon>
        <taxon>Treponemataceae</taxon>
        <taxon>Treponema</taxon>
    </lineage>
</organism>
<name>F4LKS4_TREBD</name>
<evidence type="ECO:0000313" key="2">
    <source>
        <dbReference type="Proteomes" id="UP000006546"/>
    </source>
</evidence>
<protein>
    <recommendedName>
        <fullName evidence="3">DinB-like domain-containing protein</fullName>
    </recommendedName>
</protein>
<evidence type="ECO:0000313" key="1">
    <source>
        <dbReference type="EMBL" id="AEE15535.1"/>
    </source>
</evidence>
<dbReference type="RefSeq" id="WP_013757255.1">
    <property type="nucleotide sequence ID" value="NC_015500.1"/>
</dbReference>
<dbReference type="Proteomes" id="UP000006546">
    <property type="component" value="Chromosome"/>
</dbReference>
<accession>F4LKS4</accession>
<gene>
    <name evidence="1" type="ordered locus">Trebr_0079</name>
</gene>
<proteinExistence type="predicted"/>